<reference evidence="2" key="1">
    <citation type="journal article" date="2023" name="Front. Plant Sci.">
        <title>Chromosomal-level genome assembly of Melastoma candidum provides insights into trichome evolution.</title>
        <authorList>
            <person name="Zhong Y."/>
            <person name="Wu W."/>
            <person name="Sun C."/>
            <person name="Zou P."/>
            <person name="Liu Y."/>
            <person name="Dai S."/>
            <person name="Zhou R."/>
        </authorList>
    </citation>
    <scope>NUCLEOTIDE SEQUENCE [LARGE SCALE GENOMIC DNA]</scope>
</reference>
<organism evidence="1 2">
    <name type="scientific">Melastoma candidum</name>
    <dbReference type="NCBI Taxonomy" id="119954"/>
    <lineage>
        <taxon>Eukaryota</taxon>
        <taxon>Viridiplantae</taxon>
        <taxon>Streptophyta</taxon>
        <taxon>Embryophyta</taxon>
        <taxon>Tracheophyta</taxon>
        <taxon>Spermatophyta</taxon>
        <taxon>Magnoliopsida</taxon>
        <taxon>eudicotyledons</taxon>
        <taxon>Gunneridae</taxon>
        <taxon>Pentapetalae</taxon>
        <taxon>rosids</taxon>
        <taxon>malvids</taxon>
        <taxon>Myrtales</taxon>
        <taxon>Melastomataceae</taxon>
        <taxon>Melastomatoideae</taxon>
        <taxon>Melastomateae</taxon>
        <taxon>Melastoma</taxon>
    </lineage>
</organism>
<gene>
    <name evidence="1" type="ORF">MLD38_012152</name>
</gene>
<sequence length="884" mass="98455">MESVFSESDWDSFSESSEGMDLVYGGNALSLLSNLEQSISKIDDFLCFERRFVLGDVVCSVTDPSGQMGRIIGLDMSVDLESSRGRIIRDVSSKKLVRIRAISSGDYIVYGHWVGRVEKVMDSVTVIFDDGTRSNFCPADPEQLVPIAPNLVDDSQYPYYPEQRVKIRLASASRSVKWLCGGWKAGQEEGTVQWVKAGLLHIEWLASALVGCGTHSASPPKVLKADDVTLLSCLEHVNWQLGDWCMLADHEDVNNKLKPVIGFNRMHCSGSEIYTIARTETRVDVMWQDGSHSFGVESPSLLPVNIADAHEFWPDQFVLEKKSCENPGSDVGQKFGIVRAMDAKEKTVKVIWRNASADNTDRSIPGQYEETVSAYELMDHPDYSVCIGDVVYKMIQNESATVEVDKPEGTPNPDADCVYLSCFGNVIGFKDGWWEVKWAHGHEEKVSPCEIIRVDKNEVSNISPVPLRENDEEIAQWTADHQTNSSDRKRNDLLASADVDEVRGEDSSFSVSQYALGLLSAVASGLLGAFGSRSTGTPKQSALTSDDGDESSDSHPLVEVSHPFGDAQHDNYSSSLSEAHIDPMTEVKIDEGIQNRSLNLGAKPFKQFDMVTDCSDHHFFNNDDKGFDKSQVKRGWLRKIQQEWNILEKNLPETIYVRVYEERMDLLRAAIVGPAGTPYHDGLFFFDIFLPPDYPNEPPMVHYRSGGLRINPNLYESGKVCLSLLNTWTGSGSEVWKPENSTILQVLVSLQALVLNDKPYFNEAGYDKQVGKLEGEKNSMSYNENTFLLNCQSMLYVLRNPPKHFEALVNEHFCNCCHDILLVCKEYIGGAPVGFPSSDGDHGSETNCNGRSSTGFKIMLAKLQAKLTDAFIEKGMERFQFLGA</sequence>
<evidence type="ECO:0000313" key="1">
    <source>
        <dbReference type="EMBL" id="KAI4374117.1"/>
    </source>
</evidence>
<keyword evidence="2" id="KW-1185">Reference proteome</keyword>
<dbReference type="EMBL" id="CM042883">
    <property type="protein sequence ID" value="KAI4374117.1"/>
    <property type="molecule type" value="Genomic_DNA"/>
</dbReference>
<proteinExistence type="predicted"/>
<comment type="caution">
    <text evidence="1">The sequence shown here is derived from an EMBL/GenBank/DDBJ whole genome shotgun (WGS) entry which is preliminary data.</text>
</comment>
<evidence type="ECO:0000313" key="2">
    <source>
        <dbReference type="Proteomes" id="UP001057402"/>
    </source>
</evidence>
<accession>A0ACB9R6Q9</accession>
<dbReference type="Proteomes" id="UP001057402">
    <property type="component" value="Chromosome 4"/>
</dbReference>
<protein>
    <submittedName>
        <fullName evidence="1">Uncharacterized protein</fullName>
    </submittedName>
</protein>
<name>A0ACB9R6Q9_9MYRT</name>